<accession>A0A8E6B3Y0</accession>
<dbReference type="SUPFAM" id="SSF51735">
    <property type="entry name" value="NAD(P)-binding Rossmann-fold domains"/>
    <property type="match status" value="1"/>
</dbReference>
<dbReference type="InterPro" id="IPR003781">
    <property type="entry name" value="CoA-bd"/>
</dbReference>
<name>A0A8E6B3Y0_9BACT</name>
<dbReference type="AlphaFoldDB" id="A0A8E6B3Y0"/>
<dbReference type="RefSeq" id="WP_213494769.1">
    <property type="nucleotide sequence ID" value="NZ_CP074694.1"/>
</dbReference>
<proteinExistence type="predicted"/>
<feature type="domain" description="CoA-binding" evidence="1">
    <location>
        <begin position="1"/>
        <end position="90"/>
    </location>
</feature>
<gene>
    <name evidence="2" type="ORF">KIH39_18810</name>
</gene>
<protein>
    <submittedName>
        <fullName evidence="2">CoA-binding protein</fullName>
    </submittedName>
</protein>
<dbReference type="PANTHER" id="PTHR33303:SF2">
    <property type="entry name" value="COA-BINDING DOMAIN-CONTAINING PROTEIN"/>
    <property type="match status" value="1"/>
</dbReference>
<reference evidence="2" key="1">
    <citation type="submission" date="2021-05" db="EMBL/GenBank/DDBJ databases">
        <title>Complete genome sequence of the cellulolytic planctomycete Telmatocola sphagniphila SP2T and characterization of the first cellulase from planctomycetes.</title>
        <authorList>
            <person name="Rakitin A.L."/>
            <person name="Beletsky A.V."/>
            <person name="Naumoff D.G."/>
            <person name="Kulichevskaya I.S."/>
            <person name="Mardanov A.V."/>
            <person name="Ravin N.V."/>
            <person name="Dedysh S.N."/>
        </authorList>
    </citation>
    <scope>NUCLEOTIDE SEQUENCE</scope>
    <source>
        <strain evidence="2">SP2T</strain>
    </source>
</reference>
<keyword evidence="3" id="KW-1185">Reference proteome</keyword>
<organism evidence="2 3">
    <name type="scientific">Telmatocola sphagniphila</name>
    <dbReference type="NCBI Taxonomy" id="1123043"/>
    <lineage>
        <taxon>Bacteria</taxon>
        <taxon>Pseudomonadati</taxon>
        <taxon>Planctomycetota</taxon>
        <taxon>Planctomycetia</taxon>
        <taxon>Gemmatales</taxon>
        <taxon>Gemmataceae</taxon>
    </lineage>
</organism>
<evidence type="ECO:0000259" key="1">
    <source>
        <dbReference type="SMART" id="SM00881"/>
    </source>
</evidence>
<dbReference type="KEGG" id="tsph:KIH39_18810"/>
<sequence>MSSIAVIGASSDRKKYGNICVRAYTDASFDVYPVHPSEPIIEGHTAYRSITDVPVYLDRVSIYLPPAKALEVLDELAEIEVGELWLNPGVDTPEVVDKAHNLGLNVIVGCSIIDLGVSPAQYMMG</sequence>
<evidence type="ECO:0000313" key="2">
    <source>
        <dbReference type="EMBL" id="QVL30887.1"/>
    </source>
</evidence>
<dbReference type="InterPro" id="IPR036291">
    <property type="entry name" value="NAD(P)-bd_dom_sf"/>
</dbReference>
<dbReference type="EMBL" id="CP074694">
    <property type="protein sequence ID" value="QVL30887.1"/>
    <property type="molecule type" value="Genomic_DNA"/>
</dbReference>
<dbReference type="PANTHER" id="PTHR33303">
    <property type="entry name" value="CYTOPLASMIC PROTEIN-RELATED"/>
    <property type="match status" value="1"/>
</dbReference>
<dbReference type="SMART" id="SM00881">
    <property type="entry name" value="CoA_binding"/>
    <property type="match status" value="1"/>
</dbReference>
<evidence type="ECO:0000313" key="3">
    <source>
        <dbReference type="Proteomes" id="UP000676194"/>
    </source>
</evidence>
<dbReference type="Gene3D" id="3.40.50.720">
    <property type="entry name" value="NAD(P)-binding Rossmann-like Domain"/>
    <property type="match status" value="1"/>
</dbReference>
<dbReference type="Proteomes" id="UP000676194">
    <property type="component" value="Chromosome"/>
</dbReference>
<dbReference type="Pfam" id="PF13380">
    <property type="entry name" value="CoA_binding_2"/>
    <property type="match status" value="1"/>
</dbReference>